<name>A0ABT6BSF4_9ACTN</name>
<feature type="domain" description="OmpR/PhoB-type" evidence="5">
    <location>
        <begin position="132"/>
        <end position="231"/>
    </location>
</feature>
<evidence type="ECO:0000259" key="4">
    <source>
        <dbReference type="PROSITE" id="PS50110"/>
    </source>
</evidence>
<keyword evidence="1 3" id="KW-0238">DNA-binding</keyword>
<sequence length="234" mass="25170">MSAEKTRVLVVDDEPQLLRALRINLNARGFAVTTAATGAAALTAAARENPHVVVLDLGLPDIDGLTVLEGLRGWTTVPVIVLSARTDAADKVVALDSGADDYVTKPFGMEEFLARLRAALRRGAVSNATSEAPVVDAGAFVVDLAAKQVTRGEVPVHLTPTEWGILEMLVRHEGKLVSQSDILTTVWGPGYLGQSNYLRVYLASLRRKLEEDPAHPRHLLTEAGMGYRFVRGAP</sequence>
<dbReference type="CDD" id="cd00383">
    <property type="entry name" value="trans_reg_C"/>
    <property type="match status" value="1"/>
</dbReference>
<dbReference type="Gene3D" id="1.10.10.10">
    <property type="entry name" value="Winged helix-like DNA-binding domain superfamily/Winged helix DNA-binding domain"/>
    <property type="match status" value="1"/>
</dbReference>
<dbReference type="PROSITE" id="PS51755">
    <property type="entry name" value="OMPR_PHOB"/>
    <property type="match status" value="1"/>
</dbReference>
<dbReference type="RefSeq" id="WP_137810959.1">
    <property type="nucleotide sequence ID" value="NZ_CP095552.1"/>
</dbReference>
<dbReference type="SMART" id="SM00448">
    <property type="entry name" value="REC"/>
    <property type="match status" value="1"/>
</dbReference>
<accession>A0ABT6BSF4</accession>
<dbReference type="PANTHER" id="PTHR48111">
    <property type="entry name" value="REGULATOR OF RPOS"/>
    <property type="match status" value="1"/>
</dbReference>
<proteinExistence type="predicted"/>
<comment type="caution">
    <text evidence="6">The sequence shown here is derived from an EMBL/GenBank/DDBJ whole genome shotgun (WGS) entry which is preliminary data.</text>
</comment>
<dbReference type="Pfam" id="PF00486">
    <property type="entry name" value="Trans_reg_C"/>
    <property type="match status" value="1"/>
</dbReference>
<evidence type="ECO:0000256" key="3">
    <source>
        <dbReference type="PROSITE-ProRule" id="PRU01091"/>
    </source>
</evidence>
<evidence type="ECO:0000313" key="7">
    <source>
        <dbReference type="Proteomes" id="UP001152308"/>
    </source>
</evidence>
<dbReference type="PANTHER" id="PTHR48111:SF50">
    <property type="entry name" value="KDP OPERON TRANSCRIPTIONAL REGULATORY PROTEIN KDPE"/>
    <property type="match status" value="1"/>
</dbReference>
<feature type="modified residue" description="4-aspartylphosphate" evidence="2">
    <location>
        <position position="56"/>
    </location>
</feature>
<evidence type="ECO:0000313" key="6">
    <source>
        <dbReference type="EMBL" id="MDF6100947.1"/>
    </source>
</evidence>
<evidence type="ECO:0000256" key="1">
    <source>
        <dbReference type="ARBA" id="ARBA00023125"/>
    </source>
</evidence>
<gene>
    <name evidence="6" type="ORF">L2299_07755</name>
</gene>
<protein>
    <submittedName>
        <fullName evidence="6">Response regulator</fullName>
    </submittedName>
</protein>
<dbReference type="InterPro" id="IPR011006">
    <property type="entry name" value="CheY-like_superfamily"/>
</dbReference>
<dbReference type="SUPFAM" id="SSF52172">
    <property type="entry name" value="CheY-like"/>
    <property type="match status" value="1"/>
</dbReference>
<dbReference type="PROSITE" id="PS50110">
    <property type="entry name" value="RESPONSE_REGULATORY"/>
    <property type="match status" value="1"/>
</dbReference>
<dbReference type="InterPro" id="IPR001789">
    <property type="entry name" value="Sig_transdc_resp-reg_receiver"/>
</dbReference>
<dbReference type="Pfam" id="PF00072">
    <property type="entry name" value="Response_reg"/>
    <property type="match status" value="1"/>
</dbReference>
<evidence type="ECO:0000256" key="2">
    <source>
        <dbReference type="PROSITE-ProRule" id="PRU00169"/>
    </source>
</evidence>
<dbReference type="Proteomes" id="UP001152308">
    <property type="component" value="Unassembled WGS sequence"/>
</dbReference>
<keyword evidence="2" id="KW-0597">Phosphoprotein</keyword>
<reference evidence="6" key="1">
    <citation type="journal article" date="2022" name="Data Brief">
        <title>Draft genome sequence data of Gordonia hongkongensis strain EUFUS-Z928 isolated from the octocoral Eunicea fusca.</title>
        <authorList>
            <person name="Sanchez-Suarez J."/>
            <person name="Diaz L."/>
            <person name="Melo-Bolivar J."/>
            <person name="Villamil L."/>
        </authorList>
    </citation>
    <scope>NUCLEOTIDE SEQUENCE</scope>
    <source>
        <strain evidence="6">EUFUS-Z928</strain>
    </source>
</reference>
<dbReference type="InterPro" id="IPR039420">
    <property type="entry name" value="WalR-like"/>
</dbReference>
<evidence type="ECO:0000259" key="5">
    <source>
        <dbReference type="PROSITE" id="PS51755"/>
    </source>
</evidence>
<reference evidence="6" key="2">
    <citation type="submission" date="2022-01" db="EMBL/GenBank/DDBJ databases">
        <authorList>
            <person name="Sanchez-Suarez J."/>
            <person name="Villamil L."/>
            <person name="Diaz L.E."/>
        </authorList>
    </citation>
    <scope>NUCLEOTIDE SEQUENCE</scope>
    <source>
        <strain evidence="6">EUFUS-Z928</strain>
    </source>
</reference>
<dbReference type="Gene3D" id="3.40.50.2300">
    <property type="match status" value="1"/>
</dbReference>
<feature type="DNA-binding region" description="OmpR/PhoB-type" evidence="3">
    <location>
        <begin position="132"/>
        <end position="231"/>
    </location>
</feature>
<dbReference type="Gene3D" id="6.10.250.690">
    <property type="match status" value="1"/>
</dbReference>
<dbReference type="InterPro" id="IPR036388">
    <property type="entry name" value="WH-like_DNA-bd_sf"/>
</dbReference>
<feature type="domain" description="Response regulatory" evidence="4">
    <location>
        <begin position="7"/>
        <end position="120"/>
    </location>
</feature>
<dbReference type="EMBL" id="JAKJLQ010000004">
    <property type="protein sequence ID" value="MDF6100947.1"/>
    <property type="molecule type" value="Genomic_DNA"/>
</dbReference>
<dbReference type="InterPro" id="IPR001867">
    <property type="entry name" value="OmpR/PhoB-type_DNA-bd"/>
</dbReference>
<organism evidence="6 7">
    <name type="scientific">Gordonia hongkongensis</name>
    <dbReference type="NCBI Taxonomy" id="1701090"/>
    <lineage>
        <taxon>Bacteria</taxon>
        <taxon>Bacillati</taxon>
        <taxon>Actinomycetota</taxon>
        <taxon>Actinomycetes</taxon>
        <taxon>Mycobacteriales</taxon>
        <taxon>Gordoniaceae</taxon>
        <taxon>Gordonia</taxon>
    </lineage>
</organism>
<keyword evidence="7" id="KW-1185">Reference proteome</keyword>
<dbReference type="SMART" id="SM00862">
    <property type="entry name" value="Trans_reg_C"/>
    <property type="match status" value="1"/>
</dbReference>